<feature type="domain" description="N-acetyltransferase" evidence="1">
    <location>
        <begin position="245"/>
        <end position="416"/>
    </location>
</feature>
<dbReference type="Pfam" id="PF13302">
    <property type="entry name" value="Acetyltransf_3"/>
    <property type="match status" value="1"/>
</dbReference>
<dbReference type="InterPro" id="IPR016181">
    <property type="entry name" value="Acyl_CoA_acyltransferase"/>
</dbReference>
<name>A0ABV3LPS8_9ACTN</name>
<sequence>MPEVSSWARGEEAEELLFGAAHDAAGDFQRRLWAARAEWPAFTVALAADHRIHVVYRTIADDPGTDYLLHHPDWDRAELLARDDGHFMGPGLSWPELVRAADQALPGGSTADPHARLLLLLPAFGGDEVPADSVGRLAAALRARRGVRHPERLATALLAAQGAPGPARWTTAGHGFRVNEGEYSWHIQGICRTLRLQPPGLVESPPDGEPIVDGMNSNSTDTPTEAPLPLTLTLRADATPTPPALLLRPWREEDTAALVEGHRGAPTDASVSAPAMRTEAEGLRWVRHQRKSWTTGARYAFAVLETERDGGEGRLLGHVVLKDAAHGRPTAEVGYWTAVPARGQGIAPRALETLTTWAFTTFAPTGLTHLQLLHQVTNPASCRVAEKTGYAFTAIVPASPPDYPADGHLHVRRADG</sequence>
<dbReference type="PROSITE" id="PS51186">
    <property type="entry name" value="GNAT"/>
    <property type="match status" value="1"/>
</dbReference>
<dbReference type="Gene3D" id="3.40.630.30">
    <property type="match status" value="1"/>
</dbReference>
<evidence type="ECO:0000313" key="3">
    <source>
        <dbReference type="Proteomes" id="UP001553843"/>
    </source>
</evidence>
<dbReference type="InterPro" id="IPR000182">
    <property type="entry name" value="GNAT_dom"/>
</dbReference>
<gene>
    <name evidence="2" type="ORF">AB0887_05720</name>
</gene>
<dbReference type="EMBL" id="JBEYRS010000002">
    <property type="protein sequence ID" value="MEW2361462.1"/>
    <property type="molecule type" value="Genomic_DNA"/>
</dbReference>
<proteinExistence type="predicted"/>
<protein>
    <submittedName>
        <fullName evidence="2">GNAT family N-acetyltransferase</fullName>
    </submittedName>
</protein>
<reference evidence="2 3" key="1">
    <citation type="submission" date="2024-06" db="EMBL/GenBank/DDBJ databases">
        <title>The Natural Products Discovery Center: Release of the First 8490 Sequenced Strains for Exploring Actinobacteria Biosynthetic Diversity.</title>
        <authorList>
            <person name="Kalkreuter E."/>
            <person name="Kautsar S.A."/>
            <person name="Yang D."/>
            <person name="Bader C.D."/>
            <person name="Teijaro C.N."/>
            <person name="Fluegel L."/>
            <person name="Davis C.M."/>
            <person name="Simpson J.R."/>
            <person name="Lauterbach L."/>
            <person name="Steele A.D."/>
            <person name="Gui C."/>
            <person name="Meng S."/>
            <person name="Li G."/>
            <person name="Viehrig K."/>
            <person name="Ye F."/>
            <person name="Su P."/>
            <person name="Kiefer A.F."/>
            <person name="Nichols A."/>
            <person name="Cepeda A.J."/>
            <person name="Yan W."/>
            <person name="Fan B."/>
            <person name="Jiang Y."/>
            <person name="Adhikari A."/>
            <person name="Zheng C.-J."/>
            <person name="Schuster L."/>
            <person name="Cowan T.M."/>
            <person name="Smanski M.J."/>
            <person name="Chevrette M.G."/>
            <person name="De Carvalho L.P.S."/>
            <person name="Shen B."/>
        </authorList>
    </citation>
    <scope>NUCLEOTIDE SEQUENCE [LARGE SCALE GENOMIC DNA]</scope>
    <source>
        <strain evidence="2 3">NPDC047833</strain>
    </source>
</reference>
<comment type="caution">
    <text evidence="2">The sequence shown here is derived from an EMBL/GenBank/DDBJ whole genome shotgun (WGS) entry which is preliminary data.</text>
</comment>
<keyword evidence="3" id="KW-1185">Reference proteome</keyword>
<dbReference type="PANTHER" id="PTHR43792:SF16">
    <property type="entry name" value="N-ACETYLTRANSFERASE DOMAIN-CONTAINING PROTEIN"/>
    <property type="match status" value="1"/>
</dbReference>
<dbReference type="SUPFAM" id="SSF55729">
    <property type="entry name" value="Acyl-CoA N-acyltransferases (Nat)"/>
    <property type="match status" value="1"/>
</dbReference>
<evidence type="ECO:0000313" key="2">
    <source>
        <dbReference type="EMBL" id="MEW2361462.1"/>
    </source>
</evidence>
<dbReference type="RefSeq" id="WP_359775217.1">
    <property type="nucleotide sequence ID" value="NZ_JBEYRR010000002.1"/>
</dbReference>
<organism evidence="2 3">
    <name type="scientific">Streptomyces huasconensis</name>
    <dbReference type="NCBI Taxonomy" id="1854574"/>
    <lineage>
        <taxon>Bacteria</taxon>
        <taxon>Bacillati</taxon>
        <taxon>Actinomycetota</taxon>
        <taxon>Actinomycetes</taxon>
        <taxon>Kitasatosporales</taxon>
        <taxon>Streptomycetaceae</taxon>
        <taxon>Streptomyces</taxon>
    </lineage>
</organism>
<dbReference type="PANTHER" id="PTHR43792">
    <property type="entry name" value="GNAT FAMILY, PUTATIVE (AFU_ORTHOLOGUE AFUA_3G00765)-RELATED-RELATED"/>
    <property type="match status" value="1"/>
</dbReference>
<dbReference type="InterPro" id="IPR051531">
    <property type="entry name" value="N-acetyltransferase"/>
</dbReference>
<accession>A0ABV3LPS8</accession>
<dbReference type="Proteomes" id="UP001553843">
    <property type="component" value="Unassembled WGS sequence"/>
</dbReference>
<evidence type="ECO:0000259" key="1">
    <source>
        <dbReference type="PROSITE" id="PS51186"/>
    </source>
</evidence>